<dbReference type="Gene3D" id="3.30.420.40">
    <property type="match status" value="1"/>
</dbReference>
<dbReference type="PANTHER" id="PTHR43095">
    <property type="entry name" value="SUGAR KINASE"/>
    <property type="match status" value="1"/>
</dbReference>
<dbReference type="Pfam" id="PF02782">
    <property type="entry name" value="FGGY_C"/>
    <property type="match status" value="1"/>
</dbReference>
<comment type="caution">
    <text evidence="5">The sequence shown here is derived from an EMBL/GenBank/DDBJ whole genome shotgun (WGS) entry which is preliminary data.</text>
</comment>
<evidence type="ECO:0000313" key="5">
    <source>
        <dbReference type="EMBL" id="EJK76996.1"/>
    </source>
</evidence>
<dbReference type="Proteomes" id="UP000266841">
    <property type="component" value="Unassembled WGS sequence"/>
</dbReference>
<evidence type="ECO:0000256" key="3">
    <source>
        <dbReference type="SAM" id="MobiDB-lite"/>
    </source>
</evidence>
<protein>
    <recommendedName>
        <fullName evidence="4">Carbohydrate kinase FGGY C-terminal domain-containing protein</fullName>
    </recommendedName>
</protein>
<keyword evidence="2" id="KW-0418">Kinase</keyword>
<dbReference type="SUPFAM" id="SSF53067">
    <property type="entry name" value="Actin-like ATPase domain"/>
    <property type="match status" value="1"/>
</dbReference>
<accession>K0TNB2</accession>
<reference evidence="5 6" key="1">
    <citation type="journal article" date="2012" name="Genome Biol.">
        <title>Genome and low-iron response of an oceanic diatom adapted to chronic iron limitation.</title>
        <authorList>
            <person name="Lommer M."/>
            <person name="Specht M."/>
            <person name="Roy A.S."/>
            <person name="Kraemer L."/>
            <person name="Andreson R."/>
            <person name="Gutowska M.A."/>
            <person name="Wolf J."/>
            <person name="Bergner S.V."/>
            <person name="Schilhabel M.B."/>
            <person name="Klostermeier U.C."/>
            <person name="Beiko R.G."/>
            <person name="Rosenstiel P."/>
            <person name="Hippler M."/>
            <person name="Laroche J."/>
        </authorList>
    </citation>
    <scope>NUCLEOTIDE SEQUENCE [LARGE SCALE GENOMIC DNA]</scope>
    <source>
        <strain evidence="5 6">CCMP1005</strain>
    </source>
</reference>
<evidence type="ECO:0000313" key="6">
    <source>
        <dbReference type="Proteomes" id="UP000266841"/>
    </source>
</evidence>
<organism evidence="5 6">
    <name type="scientific">Thalassiosira oceanica</name>
    <name type="common">Marine diatom</name>
    <dbReference type="NCBI Taxonomy" id="159749"/>
    <lineage>
        <taxon>Eukaryota</taxon>
        <taxon>Sar</taxon>
        <taxon>Stramenopiles</taxon>
        <taxon>Ochrophyta</taxon>
        <taxon>Bacillariophyta</taxon>
        <taxon>Coscinodiscophyceae</taxon>
        <taxon>Thalassiosirophycidae</taxon>
        <taxon>Thalassiosirales</taxon>
        <taxon>Thalassiosiraceae</taxon>
        <taxon>Thalassiosira</taxon>
    </lineage>
</organism>
<dbReference type="OrthoDB" id="1728974at2759"/>
<evidence type="ECO:0000256" key="2">
    <source>
        <dbReference type="ARBA" id="ARBA00022777"/>
    </source>
</evidence>
<dbReference type="PANTHER" id="PTHR43095:SF2">
    <property type="entry name" value="GLUCONOKINASE"/>
    <property type="match status" value="1"/>
</dbReference>
<feature type="region of interest" description="Disordered" evidence="3">
    <location>
        <begin position="1"/>
        <end position="26"/>
    </location>
</feature>
<evidence type="ECO:0000256" key="1">
    <source>
        <dbReference type="ARBA" id="ARBA00022679"/>
    </source>
</evidence>
<dbReference type="GO" id="GO:0005975">
    <property type="term" value="P:carbohydrate metabolic process"/>
    <property type="evidence" value="ECO:0007669"/>
    <property type="project" value="InterPro"/>
</dbReference>
<sequence length="422" mass="45764">MRGRDSEACPPVDDGGDDASGLDRDDDVLHEFGGGGPCGRANRLAKLHRRTGTNLHGSYAMPQLMAHYKGESNYHEASWTGLFNFSSCSWDSEVLEMLDSCDCIKACCGDAGIAGVLPELVDFDEVEWVKVSKMKSDGTTPNKYWSMWPELRSSTMHLGVGDGAAANLGSKCNGMDRIAVTIGTSAAARICIPYSSTFILPFGLWCYRVDRNRILIGGALTDGGSAIAWARSLLNLDDNAFNDCLQRISNDYESKRSSNTVDTRQVSMIPFLGGERSTGFRTGARACVSNLTRDTTAADLVFAILEGVVLRLHAVLDSIRHVRTTPTTPTSPVVLVASGAALEKNGLWRQMLADCTGMALIMDADSQESTSRGVALLAASRSHEDEQLVVGQRLAPNELAREYWDNSFSRQEELIGAVSCTW</sequence>
<keyword evidence="6" id="KW-1185">Reference proteome</keyword>
<dbReference type="InterPro" id="IPR018485">
    <property type="entry name" value="FGGY_C"/>
</dbReference>
<feature type="domain" description="Carbohydrate kinase FGGY C-terminal" evidence="4">
    <location>
        <begin position="210"/>
        <end position="379"/>
    </location>
</feature>
<keyword evidence="1" id="KW-0808">Transferase</keyword>
<name>K0TNB2_THAOC</name>
<gene>
    <name evidence="5" type="ORF">THAOC_01203</name>
</gene>
<dbReference type="GO" id="GO:0016301">
    <property type="term" value="F:kinase activity"/>
    <property type="evidence" value="ECO:0007669"/>
    <property type="project" value="UniProtKB-KW"/>
</dbReference>
<proteinExistence type="predicted"/>
<dbReference type="EMBL" id="AGNL01001441">
    <property type="protein sequence ID" value="EJK76996.1"/>
    <property type="molecule type" value="Genomic_DNA"/>
</dbReference>
<evidence type="ECO:0000259" key="4">
    <source>
        <dbReference type="Pfam" id="PF02782"/>
    </source>
</evidence>
<dbReference type="AlphaFoldDB" id="K0TNB2"/>
<dbReference type="InterPro" id="IPR043129">
    <property type="entry name" value="ATPase_NBD"/>
</dbReference>
<dbReference type="InterPro" id="IPR050406">
    <property type="entry name" value="FGGY_Carb_Kinase"/>
</dbReference>
<dbReference type="eggNOG" id="ENOG502S563">
    <property type="taxonomic scope" value="Eukaryota"/>
</dbReference>